<sequence>MAVAEKLEKHGVRWAPITGIPLERRLQTLAVSGLIGLFFCSSAFMVYLFVFHPVLWPVLIVYLTFIVFDKAPEYCGRRVEWVRYWKVWQYFCNYFPVQLIKECDLDPKGNYIFGYHPHGIISFGAFSNFATEGTGFSKKFPGITPYLLTLSGNFRFPFFRDLALMLGLTSASRQSCERILSAGPGHSLVLVVGGATESLSARPGTNDLILRKRFGFVRLAIKQKASLVPMFSFGENDLYDQFDNSEGSKIFEIQKKIQSIFGFTLPLFHARGIFNYDVGIIPFRHPIATVVGKPIPVPEFEGDEPTQEQIVAVQKLYIEELQSIYDKYKDVYAKDRKQELRLIH</sequence>
<comment type="function">
    <text evidence="16">Catalyzes the terminal and only committed step in triacylglycerol synthesis by using diacylglycerol and fatty acyl CoA as substrates.</text>
</comment>
<evidence type="ECO:0000256" key="2">
    <source>
        <dbReference type="ARBA" id="ARBA00004771"/>
    </source>
</evidence>
<dbReference type="STRING" id="763407.A0A162Y103"/>
<feature type="transmembrane region" description="Helical" evidence="16">
    <location>
        <begin position="29"/>
        <end position="48"/>
    </location>
</feature>
<dbReference type="FunCoup" id="A0A162Y103">
    <property type="interactions" value="106"/>
</dbReference>
<evidence type="ECO:0000256" key="16">
    <source>
        <dbReference type="RuleBase" id="RU367023"/>
    </source>
</evidence>
<evidence type="ECO:0000256" key="15">
    <source>
        <dbReference type="ARBA" id="ARBA00048109"/>
    </source>
</evidence>
<evidence type="ECO:0000256" key="5">
    <source>
        <dbReference type="ARBA" id="ARBA00013244"/>
    </source>
</evidence>
<dbReference type="VEuPathDB" id="FungiDB:PHYBLDRAFT_179975"/>
<evidence type="ECO:0000256" key="14">
    <source>
        <dbReference type="ARBA" id="ARBA00023315"/>
    </source>
</evidence>
<comment type="similarity">
    <text evidence="4 16">Belongs to the diacylglycerol acyltransferase family.</text>
</comment>
<evidence type="ECO:0000256" key="4">
    <source>
        <dbReference type="ARBA" id="ARBA00005420"/>
    </source>
</evidence>
<evidence type="ECO:0000256" key="10">
    <source>
        <dbReference type="ARBA" id="ARBA00022824"/>
    </source>
</evidence>
<reference evidence="18" key="1">
    <citation type="submission" date="2015-06" db="EMBL/GenBank/DDBJ databases">
        <title>Expansion of signal transduction pathways in fungi by whole-genome duplication.</title>
        <authorList>
            <consortium name="DOE Joint Genome Institute"/>
            <person name="Corrochano L.M."/>
            <person name="Kuo A."/>
            <person name="Marcet-Houben M."/>
            <person name="Polaino S."/>
            <person name="Salamov A."/>
            <person name="Villalobos J.M."/>
            <person name="Alvarez M.I."/>
            <person name="Avalos J."/>
            <person name="Benito E.P."/>
            <person name="Benoit I."/>
            <person name="Burger G."/>
            <person name="Camino L.P."/>
            <person name="Canovas D."/>
            <person name="Cerda-Olmedo E."/>
            <person name="Cheng J.-F."/>
            <person name="Dominguez A."/>
            <person name="Elias M."/>
            <person name="Eslava A.P."/>
            <person name="Glaser F."/>
            <person name="Grimwood J."/>
            <person name="Gutierrez G."/>
            <person name="Heitman J."/>
            <person name="Henrissat B."/>
            <person name="Iturriaga E.A."/>
            <person name="Lang B.F."/>
            <person name="Lavin J.L."/>
            <person name="Lee S."/>
            <person name="Li W."/>
            <person name="Lindquist E."/>
            <person name="Lopez-Garcia S."/>
            <person name="Luque E.M."/>
            <person name="Marcos A.T."/>
            <person name="Martin J."/>
            <person name="McCluskey K."/>
            <person name="Medina H.R."/>
            <person name="Miralles-Duran A."/>
            <person name="Miyazaki A."/>
            <person name="Munoz-Torres E."/>
            <person name="Oguiza J.A."/>
            <person name="Ohm R."/>
            <person name="Olmedo M."/>
            <person name="Orejas M."/>
            <person name="Ortiz-Castellanos L."/>
            <person name="Pisabarro A.G."/>
            <person name="Rodriguez-Romero J."/>
            <person name="Ruiz-Herrera J."/>
            <person name="Ruiz-Vazquez R."/>
            <person name="Sanz C."/>
            <person name="Schackwitz W."/>
            <person name="Schmutz J."/>
            <person name="Shahriari M."/>
            <person name="Shelest E."/>
            <person name="Silva-Franco F."/>
            <person name="Soanes D."/>
            <person name="Syed K."/>
            <person name="Tagua V.G."/>
            <person name="Talbot N.J."/>
            <person name="Thon M."/>
            <person name="De vries R.P."/>
            <person name="Wiebenga A."/>
            <person name="Yadav J.S."/>
            <person name="Braun E.L."/>
            <person name="Baker S."/>
            <person name="Garre V."/>
            <person name="Horwitz B."/>
            <person name="Torres-Martinez S."/>
            <person name="Idnurm A."/>
            <person name="Herrera-Estrella A."/>
            <person name="Gabaldon T."/>
            <person name="Grigoriev I.V."/>
        </authorList>
    </citation>
    <scope>NUCLEOTIDE SEQUENCE [LARGE SCALE GENOMIC DNA]</scope>
    <source>
        <strain evidence="18">NRRL 1555(-)</strain>
    </source>
</reference>
<dbReference type="GO" id="GO:0005789">
    <property type="term" value="C:endoplasmic reticulum membrane"/>
    <property type="evidence" value="ECO:0007669"/>
    <property type="project" value="UniProtKB-SubCell"/>
</dbReference>
<name>A0A162Y103_PHYB8</name>
<keyword evidence="11 16" id="KW-1133">Transmembrane helix</keyword>
<proteinExistence type="inferred from homology"/>
<dbReference type="InParanoid" id="A0A162Y103"/>
<dbReference type="PANTHER" id="PTHR12317">
    <property type="entry name" value="DIACYLGLYCEROL O-ACYLTRANSFERASE"/>
    <property type="match status" value="1"/>
</dbReference>
<dbReference type="EC" id="2.3.1.20" evidence="5 16"/>
<evidence type="ECO:0000256" key="7">
    <source>
        <dbReference type="ARBA" id="ARBA00022679"/>
    </source>
</evidence>
<accession>A0A162Y103</accession>
<keyword evidence="9" id="KW-0319">Glycerol metabolism</keyword>
<dbReference type="CDD" id="cd07987">
    <property type="entry name" value="LPLAT_MGAT-like"/>
    <property type="match status" value="1"/>
</dbReference>
<evidence type="ECO:0000256" key="13">
    <source>
        <dbReference type="ARBA" id="ARBA00023136"/>
    </source>
</evidence>
<comment type="pathway">
    <text evidence="3">Lipid metabolism.</text>
</comment>
<comment type="subcellular location">
    <subcellularLocation>
        <location evidence="1 16">Endoplasmic reticulum membrane</location>
        <topology evidence="1 16">Multi-pass membrane protein</topology>
    </subcellularLocation>
</comment>
<dbReference type="InterPro" id="IPR007130">
    <property type="entry name" value="DAGAT"/>
</dbReference>
<evidence type="ECO:0000256" key="9">
    <source>
        <dbReference type="ARBA" id="ARBA00022798"/>
    </source>
</evidence>
<dbReference type="EMBL" id="KV440974">
    <property type="protein sequence ID" value="OAD77745.1"/>
    <property type="molecule type" value="Genomic_DNA"/>
</dbReference>
<dbReference type="OrthoDB" id="264532at2759"/>
<dbReference type="AlphaFoldDB" id="A0A162Y103"/>
<evidence type="ECO:0000256" key="12">
    <source>
        <dbReference type="ARBA" id="ARBA00023098"/>
    </source>
</evidence>
<evidence type="ECO:0000256" key="6">
    <source>
        <dbReference type="ARBA" id="ARBA00022516"/>
    </source>
</evidence>
<organism evidence="17 18">
    <name type="scientific">Phycomyces blakesleeanus (strain ATCC 8743b / DSM 1359 / FGSC 10004 / NBRC 33097 / NRRL 1555)</name>
    <dbReference type="NCBI Taxonomy" id="763407"/>
    <lineage>
        <taxon>Eukaryota</taxon>
        <taxon>Fungi</taxon>
        <taxon>Fungi incertae sedis</taxon>
        <taxon>Mucoromycota</taxon>
        <taxon>Mucoromycotina</taxon>
        <taxon>Mucoromycetes</taxon>
        <taxon>Mucorales</taxon>
        <taxon>Phycomycetaceae</taxon>
        <taxon>Phycomyces</taxon>
    </lineage>
</organism>
<gene>
    <name evidence="17" type="ORF">PHYBLDRAFT_179975</name>
</gene>
<comment type="pathway">
    <text evidence="2 16">Glycerolipid metabolism; triacylglycerol biosynthesis.</text>
</comment>
<keyword evidence="7" id="KW-0808">Transferase</keyword>
<keyword evidence="18" id="KW-1185">Reference proteome</keyword>
<dbReference type="Pfam" id="PF03982">
    <property type="entry name" value="DAGAT"/>
    <property type="match status" value="1"/>
</dbReference>
<evidence type="ECO:0000256" key="8">
    <source>
        <dbReference type="ARBA" id="ARBA00022692"/>
    </source>
</evidence>
<keyword evidence="12 16" id="KW-0443">Lipid metabolism</keyword>
<keyword evidence="8 16" id="KW-0812">Transmembrane</keyword>
<comment type="catalytic activity">
    <reaction evidence="15 16">
        <text>an acyl-CoA + a 1,2-diacyl-sn-glycerol = a triacyl-sn-glycerol + CoA</text>
        <dbReference type="Rhea" id="RHEA:10868"/>
        <dbReference type="ChEBI" id="CHEBI:17815"/>
        <dbReference type="ChEBI" id="CHEBI:57287"/>
        <dbReference type="ChEBI" id="CHEBI:58342"/>
        <dbReference type="ChEBI" id="CHEBI:64615"/>
        <dbReference type="EC" id="2.3.1.20"/>
    </reaction>
</comment>
<dbReference type="Proteomes" id="UP000077315">
    <property type="component" value="Unassembled WGS sequence"/>
</dbReference>
<keyword evidence="13 16" id="KW-0472">Membrane</keyword>
<keyword evidence="6 16" id="KW-0444">Lipid biosynthesis</keyword>
<evidence type="ECO:0000256" key="11">
    <source>
        <dbReference type="ARBA" id="ARBA00022989"/>
    </source>
</evidence>
<evidence type="ECO:0000256" key="3">
    <source>
        <dbReference type="ARBA" id="ARBA00005189"/>
    </source>
</evidence>
<dbReference type="RefSeq" id="XP_018295785.1">
    <property type="nucleotide sequence ID" value="XM_018438243.1"/>
</dbReference>
<dbReference type="GO" id="GO:0004144">
    <property type="term" value="F:diacylglycerol O-acyltransferase activity"/>
    <property type="evidence" value="ECO:0007669"/>
    <property type="project" value="UniProtKB-UniRule"/>
</dbReference>
<dbReference type="PANTHER" id="PTHR12317:SF0">
    <property type="entry name" value="ACYLTRANSFERASE"/>
    <property type="match status" value="1"/>
</dbReference>
<dbReference type="GO" id="GO:0006071">
    <property type="term" value="P:glycerol metabolic process"/>
    <property type="evidence" value="ECO:0007669"/>
    <property type="project" value="UniProtKB-UniRule"/>
</dbReference>
<dbReference type="GeneID" id="28999149"/>
<evidence type="ECO:0000313" key="18">
    <source>
        <dbReference type="Proteomes" id="UP000077315"/>
    </source>
</evidence>
<protein>
    <recommendedName>
        <fullName evidence="5 16">Diacylglycerol O-acyltransferase</fullName>
        <ecNumber evidence="5 16">2.3.1.20</ecNumber>
    </recommendedName>
</protein>
<dbReference type="GO" id="GO:0019432">
    <property type="term" value="P:triglyceride biosynthetic process"/>
    <property type="evidence" value="ECO:0007669"/>
    <property type="project" value="UniProtKB-UniRule"/>
</dbReference>
<comment type="caution">
    <text evidence="16">Lacks conserved residue(s) required for the propagation of feature annotation.</text>
</comment>
<evidence type="ECO:0000313" key="17">
    <source>
        <dbReference type="EMBL" id="OAD77745.1"/>
    </source>
</evidence>
<keyword evidence="10 16" id="KW-0256">Endoplasmic reticulum</keyword>
<dbReference type="UniPathway" id="UPA00282"/>
<keyword evidence="14 16" id="KW-0012">Acyltransferase</keyword>
<evidence type="ECO:0000256" key="1">
    <source>
        <dbReference type="ARBA" id="ARBA00004477"/>
    </source>
</evidence>